<protein>
    <recommendedName>
        <fullName evidence="4">mRNA stability protein</fullName>
    </recommendedName>
</protein>
<dbReference type="GeneID" id="43652367"/>
<reference evidence="2 3" key="1">
    <citation type="submission" date="2019-04" db="EMBL/GenBank/DDBJ databases">
        <title>Friends and foes A comparative genomics studyof 23 Aspergillus species from section Flavi.</title>
        <authorList>
            <consortium name="DOE Joint Genome Institute"/>
            <person name="Kjaerbolling I."/>
            <person name="Vesth T."/>
            <person name="Frisvad J.C."/>
            <person name="Nybo J.L."/>
            <person name="Theobald S."/>
            <person name="Kildgaard S."/>
            <person name="Isbrandt T."/>
            <person name="Kuo A."/>
            <person name="Sato A."/>
            <person name="Lyhne E.K."/>
            <person name="Kogle M.E."/>
            <person name="Wiebenga A."/>
            <person name="Kun R.S."/>
            <person name="Lubbers R.J."/>
            <person name="Makela M.R."/>
            <person name="Barry K."/>
            <person name="Chovatia M."/>
            <person name="Clum A."/>
            <person name="Daum C."/>
            <person name="Haridas S."/>
            <person name="He G."/>
            <person name="LaButti K."/>
            <person name="Lipzen A."/>
            <person name="Mondo S."/>
            <person name="Riley R."/>
            <person name="Salamov A."/>
            <person name="Simmons B.A."/>
            <person name="Magnuson J.K."/>
            <person name="Henrissat B."/>
            <person name="Mortensen U.H."/>
            <person name="Larsen T.O."/>
            <person name="Devries R.P."/>
            <person name="Grigoriev I.V."/>
            <person name="Machida M."/>
            <person name="Baker S.E."/>
            <person name="Andersen M.R."/>
        </authorList>
    </citation>
    <scope>NUCLEOTIDE SEQUENCE [LARGE SCALE GENOMIC DNA]</scope>
    <source>
        <strain evidence="2 3">CBS 763.97</strain>
    </source>
</reference>
<feature type="region of interest" description="Disordered" evidence="1">
    <location>
        <begin position="59"/>
        <end position="126"/>
    </location>
</feature>
<evidence type="ECO:0000313" key="2">
    <source>
        <dbReference type="EMBL" id="KAE8361697.1"/>
    </source>
</evidence>
<evidence type="ECO:0000313" key="3">
    <source>
        <dbReference type="Proteomes" id="UP000326268"/>
    </source>
</evidence>
<evidence type="ECO:0008006" key="4">
    <source>
        <dbReference type="Google" id="ProtNLM"/>
    </source>
</evidence>
<feature type="compositionally biased region" description="Polar residues" evidence="1">
    <location>
        <begin position="109"/>
        <end position="120"/>
    </location>
</feature>
<keyword evidence="3" id="KW-1185">Reference proteome</keyword>
<evidence type="ECO:0000256" key="1">
    <source>
        <dbReference type="SAM" id="MobiDB-lite"/>
    </source>
</evidence>
<dbReference type="OrthoDB" id="5949865at2759"/>
<proteinExistence type="predicted"/>
<dbReference type="RefSeq" id="XP_031924778.1">
    <property type="nucleotide sequence ID" value="XM_032067921.1"/>
</dbReference>
<accession>A0A5N6ZVW8</accession>
<dbReference type="Proteomes" id="UP000326268">
    <property type="component" value="Unassembled WGS sequence"/>
</dbReference>
<name>A0A5N6ZVW8_9EURO</name>
<dbReference type="AlphaFoldDB" id="A0A5N6ZVW8"/>
<gene>
    <name evidence="2" type="ORF">BDV27DRAFT_132631</name>
</gene>
<sequence>MKNAASASMEDYVMVDCSDNSPGYVCDNQHKAATYEQKERRYFDSGDLALSAAVKVTDDGPIQTGTAHPMRDNISRPYAPVPNTSNANKDANRDVSGESQVQEMIDSPLHQQINSVNNMQKPKGTI</sequence>
<organism evidence="2 3">
    <name type="scientific">Aspergillus caelatus</name>
    <dbReference type="NCBI Taxonomy" id="61420"/>
    <lineage>
        <taxon>Eukaryota</taxon>
        <taxon>Fungi</taxon>
        <taxon>Dikarya</taxon>
        <taxon>Ascomycota</taxon>
        <taxon>Pezizomycotina</taxon>
        <taxon>Eurotiomycetes</taxon>
        <taxon>Eurotiomycetidae</taxon>
        <taxon>Eurotiales</taxon>
        <taxon>Aspergillaceae</taxon>
        <taxon>Aspergillus</taxon>
        <taxon>Aspergillus subgen. Circumdati</taxon>
    </lineage>
</organism>
<dbReference type="EMBL" id="ML737726">
    <property type="protein sequence ID" value="KAE8361697.1"/>
    <property type="molecule type" value="Genomic_DNA"/>
</dbReference>